<name>A0ABT4H0Y7_PAEAL</name>
<dbReference type="Pfam" id="PF18857">
    <property type="entry name" value="LPD38"/>
    <property type="match status" value="1"/>
</dbReference>
<feature type="coiled-coil region" evidence="1">
    <location>
        <begin position="1375"/>
        <end position="1434"/>
    </location>
</feature>
<sequence length="1440" mass="160012">MSSKEDWKRYFDQAAQKENIQKYQNIYRSNAGDIGGYVASKKQQPKQMDTETQRWAQFFDEAGIDHNSLYMEQSMAALPPELTNINKLEGSPILKSAIAAEAKAVSEKPLTQADINRARRAEIKPRNGFEAALKTVADPIAEGIDWLMYGNSVGEFATRAGHTAASMTGPTVTIKPETGSKVADVAADIVGGLAGFTANPATGNMPGTNLLDGPYKAADALMLNKLGQTAQKGVSKAVEAATHLPTTAQRVAEQAIRGGAAGAMQSAAQSLMRGESDADELAISTALGAGLGSVGDVAFGALGAGIRKLFKKNGIPEKEIEEILALPPSRLETRLNAAAERSQLAYGDNPIMAPYQHKLPEASASTRAIAENVGSGRSEMSRIDEAINDLSTKYEQRVIDEYKYLKGSMDNRGGVQQGAIYKDAAGDVIGRSGRQSQNPYWYREFYKQYNRKPTNRELYSLARERVDKGFSDEFGNVPSWRQESGFDEMMGGYQSVRNQLEQSIKEIDPAIKMTDQPLVSEAIRDLRKPKEPVAPLDFPKPEPIAAPGKTMKEQIAASIEELSEPLGIASLGAKKTPYEKSSLNSTLSQLRSRSQKEMSLEGLKEKAHSFYQNVVDDVHALNRFDKVVAKVLGRELKASEKVHMAALNARGADMIASQIVKEGIVNKNGQVIGQSLRDRLTALPLNRYAEFEDYLINRHAITRYDRGENVFHERLEWTPEKGEKILADYDSKYPMFAQVADQLYDYQRTMAQEWLVNTGMISQKQANAWFEANPYYVPNKRHFSEMEKGGKGFGSKRGYANQSVPVKKYQKTGSRRQIISPIESIIENTDAFVKAAKRNEVMQKFVTNLRKSDELNDWAEIVQNHKDNRDLNSLLDDGLEQALNEIGKDYDKAFTRTSLDTDDVVRVLVNGEPVHIKIKDPDLMKAALALGPERSGWLLDQVGKLTNMFKTFTTGINPYFVARNITRDLGDAWINTKSTGNPLNFVNDFLKASFDIMRGSKSKAWQEYKNIGGGHTSQVASRNMLQRSKQAVLPQTPVQKLKGLPRNLWRVLEDILSATESMGRLAEFKRIQGNRTPDELAKALFESQEVAINFKRRGTVTKEIDKVFPYFNAAVQGLDRFVRTFKDNPVKASVKAVLAMTVPTAVLYSMNRDNPKYKELPENTRDNFFLIPTDGGEKFIKIAKPRELGMLFSSLPERLMRQFADDDPEAWSEFAETMIKTFSLPGIEGALTAKGGVPQKALGALRSTIGGPFVDIAMNQNFAGSPIVPGHLERLSPDLQYDEKTSQLARKLAGMGGGSPKQYDYILQQYLGGLGKAILPGATPSGDPVKELGNQFIADPTYSNQLATQFYDIKDKLDQAYADRNVRGELPKWYNDGARKRLNKLSESMSDTRKQMKTIEADNTLSRKEKESQMRELREQVNELARKGLDLVKELNIKPD</sequence>
<organism evidence="3 4">
    <name type="scientific">Paenibacillus alvei</name>
    <name type="common">Bacillus alvei</name>
    <dbReference type="NCBI Taxonomy" id="44250"/>
    <lineage>
        <taxon>Bacteria</taxon>
        <taxon>Bacillati</taxon>
        <taxon>Bacillota</taxon>
        <taxon>Bacilli</taxon>
        <taxon>Bacillales</taxon>
        <taxon>Paenibacillaceae</taxon>
        <taxon>Paenibacillus</taxon>
    </lineage>
</organism>
<keyword evidence="4" id="KW-1185">Reference proteome</keyword>
<dbReference type="GeneID" id="94492082"/>
<evidence type="ECO:0000313" key="4">
    <source>
        <dbReference type="Proteomes" id="UP001527181"/>
    </source>
</evidence>
<keyword evidence="1" id="KW-0175">Coiled coil</keyword>
<evidence type="ECO:0000256" key="1">
    <source>
        <dbReference type="SAM" id="Coils"/>
    </source>
</evidence>
<comment type="caution">
    <text evidence="3">The sequence shown here is derived from an EMBL/GenBank/DDBJ whole genome shotgun (WGS) entry which is preliminary data.</text>
</comment>
<dbReference type="InterPro" id="IPR040561">
    <property type="entry name" value="LPD38"/>
</dbReference>
<dbReference type="Proteomes" id="UP001527181">
    <property type="component" value="Unassembled WGS sequence"/>
</dbReference>
<proteinExistence type="predicted"/>
<dbReference type="EMBL" id="JAMDNP010000040">
    <property type="protein sequence ID" value="MCY9762640.1"/>
    <property type="molecule type" value="Genomic_DNA"/>
</dbReference>
<evidence type="ECO:0000313" key="3">
    <source>
        <dbReference type="EMBL" id="MCY9762640.1"/>
    </source>
</evidence>
<protein>
    <recommendedName>
        <fullName evidence="2">Large polyvalent protein associated domain-containing protein</fullName>
    </recommendedName>
</protein>
<dbReference type="RefSeq" id="WP_262866911.1">
    <property type="nucleotide sequence ID" value="NZ_JAMDLX010000109.1"/>
</dbReference>
<accession>A0ABT4H0Y7</accession>
<evidence type="ECO:0000259" key="2">
    <source>
        <dbReference type="Pfam" id="PF18857"/>
    </source>
</evidence>
<reference evidence="3 4" key="1">
    <citation type="submission" date="2022-05" db="EMBL/GenBank/DDBJ databases">
        <title>Genome Sequencing of Bee-Associated Microbes.</title>
        <authorList>
            <person name="Dunlap C."/>
        </authorList>
    </citation>
    <scope>NUCLEOTIDE SEQUENCE [LARGE SCALE GENOMIC DNA]</scope>
    <source>
        <strain evidence="3 4">NRRL B-04010</strain>
    </source>
</reference>
<feature type="domain" description="Large polyvalent protein associated" evidence="2">
    <location>
        <begin position="1155"/>
        <end position="1324"/>
    </location>
</feature>
<gene>
    <name evidence="3" type="ORF">M5X12_19075</name>
</gene>